<evidence type="ECO:0000313" key="1">
    <source>
        <dbReference type="EMBL" id="EGZ17097.1"/>
    </source>
</evidence>
<reference evidence="1 2" key="1">
    <citation type="journal article" date="2006" name="Science">
        <title>Phytophthora genome sequences uncover evolutionary origins and mechanisms of pathogenesis.</title>
        <authorList>
            <person name="Tyler B.M."/>
            <person name="Tripathy S."/>
            <person name="Zhang X."/>
            <person name="Dehal P."/>
            <person name="Jiang R.H."/>
            <person name="Aerts A."/>
            <person name="Arredondo F.D."/>
            <person name="Baxter L."/>
            <person name="Bensasson D."/>
            <person name="Beynon J.L."/>
            <person name="Chapman J."/>
            <person name="Damasceno C.M."/>
            <person name="Dorrance A.E."/>
            <person name="Dou D."/>
            <person name="Dickerman A.W."/>
            <person name="Dubchak I.L."/>
            <person name="Garbelotto M."/>
            <person name="Gijzen M."/>
            <person name="Gordon S.G."/>
            <person name="Govers F."/>
            <person name="Grunwald N.J."/>
            <person name="Huang W."/>
            <person name="Ivors K.L."/>
            <person name="Jones R.W."/>
            <person name="Kamoun S."/>
            <person name="Krampis K."/>
            <person name="Lamour K.H."/>
            <person name="Lee M.K."/>
            <person name="McDonald W.H."/>
            <person name="Medina M."/>
            <person name="Meijer H.J."/>
            <person name="Nordberg E.K."/>
            <person name="Maclean D.J."/>
            <person name="Ospina-Giraldo M.D."/>
            <person name="Morris P.F."/>
            <person name="Phuntumart V."/>
            <person name="Putnam N.H."/>
            <person name="Rash S."/>
            <person name="Rose J.K."/>
            <person name="Sakihama Y."/>
            <person name="Salamov A.A."/>
            <person name="Savidor A."/>
            <person name="Scheuring C.F."/>
            <person name="Smith B.M."/>
            <person name="Sobral B.W."/>
            <person name="Terry A."/>
            <person name="Torto-Alalibo T.A."/>
            <person name="Win J."/>
            <person name="Xu Z."/>
            <person name="Zhang H."/>
            <person name="Grigoriev I.V."/>
            <person name="Rokhsar D.S."/>
            <person name="Boore J.L."/>
        </authorList>
    </citation>
    <scope>NUCLEOTIDE SEQUENCE [LARGE SCALE GENOMIC DNA]</scope>
    <source>
        <strain evidence="1 2">P6497</strain>
    </source>
</reference>
<evidence type="ECO:0000313" key="2">
    <source>
        <dbReference type="Proteomes" id="UP000002640"/>
    </source>
</evidence>
<dbReference type="EMBL" id="JH159154">
    <property type="protein sequence ID" value="EGZ17097.1"/>
    <property type="molecule type" value="Genomic_DNA"/>
</dbReference>
<keyword evidence="2" id="KW-1185">Reference proteome</keyword>
<dbReference type="InParanoid" id="G4ZGL5"/>
<evidence type="ECO:0008006" key="3">
    <source>
        <dbReference type="Google" id="ProtNLM"/>
    </source>
</evidence>
<dbReference type="GeneID" id="20641844"/>
<sequence length="636" mass="71497">MEVFVKLVHKGTRTPLNDDEPALITVPAGSSKVGHLKEAIHRRCYRAVGHVDADALRVCDPDGLEGAYVATHVPLSAIDPAKIYFVEVPPVSEAKIGVAPPPVIWTVQLVHKGTRSPFNKIGPASILAPPGYKTVGPLLAKVHEQCHHTFVDQWNEMKWNSVDNEALQWIVGPPGTGKSCTALAFAYALNASVWDVLWMDFRLQTLLQQLVDSLSSTRSTLVFLVGYAASDHEMEEARRICKKWHCFDKALRRLIYVCSMSSVNKKYRMELYPAISRRTPDVEMETEGTESSVVQLTSNPPSGAPAERLLTEMSYDLESWRLEDYREAIMQNDEFFESVKDMFDPFSEMDDPMQGRAKLLDEKFSMASLDKAIRELASKSEHLIGVLARGAINRLRAEYHHAANRKETCFVSEYVARKFAALHGPKLLQQVATLCDVNPAMDGYLFEAWFFASLKAWGVKCCYLRKFINKDGEFARADTTFFDPKHESIAVSLENAIWLAPVKWNQGGYDAVFIDKAECIVRFVQVTRAQNHKFDPDDFIKLLVKLAMHADMMGVQLKAVVLYFVVPMERLKTFTCPVSSQDFGTSVIQHTSVAGSIAKATRSHSYDMFRKCKSKVKVVGVNYGMSKRARQMMAES</sequence>
<dbReference type="InterPro" id="IPR027417">
    <property type="entry name" value="P-loop_NTPase"/>
</dbReference>
<organism evidence="1 2">
    <name type="scientific">Phytophthora sojae (strain P6497)</name>
    <name type="common">Soybean stem and root rot agent</name>
    <name type="synonym">Phytophthora megasperma f. sp. glycines</name>
    <dbReference type="NCBI Taxonomy" id="1094619"/>
    <lineage>
        <taxon>Eukaryota</taxon>
        <taxon>Sar</taxon>
        <taxon>Stramenopiles</taxon>
        <taxon>Oomycota</taxon>
        <taxon>Peronosporomycetes</taxon>
        <taxon>Peronosporales</taxon>
        <taxon>Peronosporaceae</taxon>
        <taxon>Phytophthora</taxon>
    </lineage>
</organism>
<gene>
    <name evidence="1" type="ORF">PHYSODRAFT_300272</name>
</gene>
<dbReference type="RefSeq" id="XP_009526155.1">
    <property type="nucleotide sequence ID" value="XM_009527860.1"/>
</dbReference>
<accession>G4ZGL5</accession>
<proteinExistence type="predicted"/>
<protein>
    <recommendedName>
        <fullName evidence="3">Crinkler effector protein N-terminal domain-containing protein</fullName>
    </recommendedName>
</protein>
<name>G4ZGL5_PHYSP</name>
<dbReference type="KEGG" id="psoj:PHYSODRAFT_300272"/>
<dbReference type="SUPFAM" id="SSF52540">
    <property type="entry name" value="P-loop containing nucleoside triphosphate hydrolases"/>
    <property type="match status" value="2"/>
</dbReference>
<dbReference type="Proteomes" id="UP000002640">
    <property type="component" value="Unassembled WGS sequence"/>
</dbReference>
<dbReference type="OMA" id="DYREAIM"/>
<dbReference type="AlphaFoldDB" id="G4ZGL5"/>